<comment type="caution">
    <text evidence="2">The sequence shown here is derived from an EMBL/GenBank/DDBJ whole genome shotgun (WGS) entry which is preliminary data.</text>
</comment>
<dbReference type="PANTHER" id="PTHR43685">
    <property type="entry name" value="GLYCOSYLTRANSFERASE"/>
    <property type="match status" value="1"/>
</dbReference>
<dbReference type="RefSeq" id="WP_259057239.1">
    <property type="nucleotide sequence ID" value="NZ_JANUCT010000021.1"/>
</dbReference>
<dbReference type="Proteomes" id="UP001204445">
    <property type="component" value="Unassembled WGS sequence"/>
</dbReference>
<evidence type="ECO:0000259" key="1">
    <source>
        <dbReference type="Pfam" id="PF00535"/>
    </source>
</evidence>
<dbReference type="Gene3D" id="3.90.550.10">
    <property type="entry name" value="Spore Coat Polysaccharide Biosynthesis Protein SpsA, Chain A"/>
    <property type="match status" value="1"/>
</dbReference>
<sequence length="307" mass="35994">MKFTVIINNYNYGRYLQEAIDSVLAQSHGDFELIIVDDGSTDEHSHRVLDAVSDNRIRVMRKHNGGQLSCFNAAWFAARGDIITFLDADDRYKDHHLETLAQAAAEHPDVDFFATSMEFFGNKQGTWRFSEDDRLIASCAARTWFFGRWYGQPTSALAIRSHLLDRFMPIPLESDWRYRADACLIHCCSLAGASKLFLREITVDYRRHDNNDSSRRLNDRHEQARHRLRIRRLFQWIRRHQGLENDDFRKMIYPEYMAEPRLTALHCKDLLRLFLRTAPLTTSLIVLSRMRLFLKRTIMQTVNKHAG</sequence>
<dbReference type="PANTHER" id="PTHR43685:SF11">
    <property type="entry name" value="GLYCOSYLTRANSFERASE TAGX-RELATED"/>
    <property type="match status" value="1"/>
</dbReference>
<protein>
    <submittedName>
        <fullName evidence="2">Glycosyltransferase involved in cell wall biosynthesis</fullName>
    </submittedName>
</protein>
<dbReference type="Pfam" id="PF00535">
    <property type="entry name" value="Glycos_transf_2"/>
    <property type="match status" value="1"/>
</dbReference>
<gene>
    <name evidence="2" type="ORF">J2T55_002424</name>
</gene>
<name>A0AAE3L4S9_9GAMM</name>
<dbReference type="EMBL" id="JANUCT010000021">
    <property type="protein sequence ID" value="MCS3904388.1"/>
    <property type="molecule type" value="Genomic_DNA"/>
</dbReference>
<feature type="domain" description="Glycosyltransferase 2-like" evidence="1">
    <location>
        <begin position="4"/>
        <end position="136"/>
    </location>
</feature>
<organism evidence="2 3">
    <name type="scientific">Methylohalomonas lacus</name>
    <dbReference type="NCBI Taxonomy" id="398773"/>
    <lineage>
        <taxon>Bacteria</taxon>
        <taxon>Pseudomonadati</taxon>
        <taxon>Pseudomonadota</taxon>
        <taxon>Gammaproteobacteria</taxon>
        <taxon>Methylohalomonadales</taxon>
        <taxon>Methylohalomonadaceae</taxon>
        <taxon>Methylohalomonas</taxon>
    </lineage>
</organism>
<keyword evidence="3" id="KW-1185">Reference proteome</keyword>
<dbReference type="InterPro" id="IPR001173">
    <property type="entry name" value="Glyco_trans_2-like"/>
</dbReference>
<reference evidence="2" key="1">
    <citation type="submission" date="2022-08" db="EMBL/GenBank/DDBJ databases">
        <title>Genomic Encyclopedia of Type Strains, Phase III (KMG-III): the genomes of soil and plant-associated and newly described type strains.</title>
        <authorList>
            <person name="Whitman W."/>
        </authorList>
    </citation>
    <scope>NUCLEOTIDE SEQUENCE</scope>
    <source>
        <strain evidence="2">HMT 1</strain>
    </source>
</reference>
<proteinExistence type="predicted"/>
<dbReference type="SUPFAM" id="SSF53448">
    <property type="entry name" value="Nucleotide-diphospho-sugar transferases"/>
    <property type="match status" value="1"/>
</dbReference>
<evidence type="ECO:0000313" key="3">
    <source>
        <dbReference type="Proteomes" id="UP001204445"/>
    </source>
</evidence>
<dbReference type="InterPro" id="IPR029044">
    <property type="entry name" value="Nucleotide-diphossugar_trans"/>
</dbReference>
<dbReference type="AlphaFoldDB" id="A0AAE3L4S9"/>
<accession>A0AAE3L4S9</accession>
<dbReference type="InterPro" id="IPR050834">
    <property type="entry name" value="Glycosyltransf_2"/>
</dbReference>
<evidence type="ECO:0000313" key="2">
    <source>
        <dbReference type="EMBL" id="MCS3904388.1"/>
    </source>
</evidence>